<feature type="transmembrane region" description="Helical" evidence="1">
    <location>
        <begin position="53"/>
        <end position="72"/>
    </location>
</feature>
<evidence type="ECO:0000313" key="2">
    <source>
        <dbReference type="EMBL" id="MFC3180169.1"/>
    </source>
</evidence>
<feature type="transmembrane region" description="Helical" evidence="1">
    <location>
        <begin position="21"/>
        <end position="41"/>
    </location>
</feature>
<reference evidence="3" key="1">
    <citation type="journal article" date="2019" name="Int. J. Syst. Evol. Microbiol.">
        <title>The Global Catalogue of Microorganisms (GCM) 10K type strain sequencing project: providing services to taxonomists for standard genome sequencing and annotation.</title>
        <authorList>
            <consortium name="The Broad Institute Genomics Platform"/>
            <consortium name="The Broad Institute Genome Sequencing Center for Infectious Disease"/>
            <person name="Wu L."/>
            <person name="Ma J."/>
        </authorList>
    </citation>
    <scope>NUCLEOTIDE SEQUENCE [LARGE SCALE GENOMIC DNA]</scope>
    <source>
        <strain evidence="3">KCTC 52039</strain>
    </source>
</reference>
<evidence type="ECO:0000256" key="1">
    <source>
        <dbReference type="SAM" id="Phobius"/>
    </source>
</evidence>
<dbReference type="RefSeq" id="WP_380071801.1">
    <property type="nucleotide sequence ID" value="NZ_JBHRTO010000001.1"/>
</dbReference>
<protein>
    <submittedName>
        <fullName evidence="2">Metal-dependent hydrolase</fullName>
    </submittedName>
</protein>
<dbReference type="InterPro" id="IPR007404">
    <property type="entry name" value="YdjM-like"/>
</dbReference>
<feature type="transmembrane region" description="Helical" evidence="1">
    <location>
        <begin position="127"/>
        <end position="151"/>
    </location>
</feature>
<proteinExistence type="predicted"/>
<dbReference type="Pfam" id="PF04307">
    <property type="entry name" value="YdjM"/>
    <property type="match status" value="1"/>
</dbReference>
<accession>A0ABV7IUI8</accession>
<keyword evidence="2" id="KW-0378">Hydrolase</keyword>
<dbReference type="Proteomes" id="UP001595547">
    <property type="component" value="Unassembled WGS sequence"/>
</dbReference>
<comment type="caution">
    <text evidence="2">The sequence shown here is derived from an EMBL/GenBank/DDBJ whole genome shotgun (WGS) entry which is preliminary data.</text>
</comment>
<sequence length="156" mass="17778">MILAHLPSGYLLARGAGHRRGVMLVAALVGAVLPDFDMLWFWFVDHSEHHHRFWPHIPAVWAAVALITLPLARKLRPAWYAPLAMGFVGVLLHLILDTWVGSVMWLWPYSDTFFQLFTVPATQSHWVLSFLLHWTVLAEVAIILAAAVVYFRTERS</sequence>
<feature type="transmembrane region" description="Helical" evidence="1">
    <location>
        <begin position="84"/>
        <end position="107"/>
    </location>
</feature>
<gene>
    <name evidence="2" type="ORF">ACFOGH_04130</name>
</gene>
<keyword evidence="1" id="KW-0812">Transmembrane</keyword>
<keyword evidence="1" id="KW-0472">Membrane</keyword>
<name>A0ABV7IUI8_9RHOB</name>
<evidence type="ECO:0000313" key="3">
    <source>
        <dbReference type="Proteomes" id="UP001595547"/>
    </source>
</evidence>
<organism evidence="2 3">
    <name type="scientific">Cypionkella sinensis</name>
    <dbReference type="NCBI Taxonomy" id="1756043"/>
    <lineage>
        <taxon>Bacteria</taxon>
        <taxon>Pseudomonadati</taxon>
        <taxon>Pseudomonadota</taxon>
        <taxon>Alphaproteobacteria</taxon>
        <taxon>Rhodobacterales</taxon>
        <taxon>Paracoccaceae</taxon>
        <taxon>Cypionkella</taxon>
    </lineage>
</organism>
<keyword evidence="3" id="KW-1185">Reference proteome</keyword>
<dbReference type="GO" id="GO:0016787">
    <property type="term" value="F:hydrolase activity"/>
    <property type="evidence" value="ECO:0007669"/>
    <property type="project" value="UniProtKB-KW"/>
</dbReference>
<dbReference type="EMBL" id="JBHRTO010000001">
    <property type="protein sequence ID" value="MFC3180169.1"/>
    <property type="molecule type" value="Genomic_DNA"/>
</dbReference>
<keyword evidence="1" id="KW-1133">Transmembrane helix</keyword>